<name>A0A026X2T2_OOCBI</name>
<gene>
    <name evidence="1" type="ORF">X777_03360</name>
</gene>
<evidence type="ECO:0000313" key="1">
    <source>
        <dbReference type="EMBL" id="EZA62326.1"/>
    </source>
</evidence>
<accession>A0A026X2T2</accession>
<protein>
    <submittedName>
        <fullName evidence="1">Uncharacterized protein</fullName>
    </submittedName>
</protein>
<proteinExistence type="predicted"/>
<dbReference type="AlphaFoldDB" id="A0A026X2T2"/>
<dbReference type="EMBL" id="KK107021">
    <property type="protein sequence ID" value="EZA62326.1"/>
    <property type="molecule type" value="Genomic_DNA"/>
</dbReference>
<sequence>MLAIKIIRKLRWHKYVMPKEDKQRNTFHATATRTRSHNFCGFIFCDWPRDTSRTYENDYKIQDCPETGEVFTEA</sequence>
<reference evidence="1 2" key="1">
    <citation type="journal article" date="2014" name="Curr. Biol.">
        <title>The genome of the clonal raider ant Cerapachys biroi.</title>
        <authorList>
            <person name="Oxley P.R."/>
            <person name="Ji L."/>
            <person name="Fetter-Pruneda I."/>
            <person name="McKenzie S.K."/>
            <person name="Li C."/>
            <person name="Hu H."/>
            <person name="Zhang G."/>
            <person name="Kronauer D.J."/>
        </authorList>
    </citation>
    <scope>NUCLEOTIDE SEQUENCE [LARGE SCALE GENOMIC DNA]</scope>
</reference>
<dbReference type="Proteomes" id="UP000053097">
    <property type="component" value="Unassembled WGS sequence"/>
</dbReference>
<keyword evidence="2" id="KW-1185">Reference proteome</keyword>
<evidence type="ECO:0000313" key="2">
    <source>
        <dbReference type="Proteomes" id="UP000053097"/>
    </source>
</evidence>
<organism evidence="1 2">
    <name type="scientific">Ooceraea biroi</name>
    <name type="common">Clonal raider ant</name>
    <name type="synonym">Cerapachys biroi</name>
    <dbReference type="NCBI Taxonomy" id="2015173"/>
    <lineage>
        <taxon>Eukaryota</taxon>
        <taxon>Metazoa</taxon>
        <taxon>Ecdysozoa</taxon>
        <taxon>Arthropoda</taxon>
        <taxon>Hexapoda</taxon>
        <taxon>Insecta</taxon>
        <taxon>Pterygota</taxon>
        <taxon>Neoptera</taxon>
        <taxon>Endopterygota</taxon>
        <taxon>Hymenoptera</taxon>
        <taxon>Apocrita</taxon>
        <taxon>Aculeata</taxon>
        <taxon>Formicoidea</taxon>
        <taxon>Formicidae</taxon>
        <taxon>Dorylinae</taxon>
        <taxon>Ooceraea</taxon>
    </lineage>
</organism>